<dbReference type="SUPFAM" id="SSF53850">
    <property type="entry name" value="Periplasmic binding protein-like II"/>
    <property type="match status" value="1"/>
</dbReference>
<dbReference type="GO" id="GO:0055085">
    <property type="term" value="P:transmembrane transport"/>
    <property type="evidence" value="ECO:0007669"/>
    <property type="project" value="InterPro"/>
</dbReference>
<dbReference type="Pfam" id="PF03480">
    <property type="entry name" value="DctP"/>
    <property type="match status" value="1"/>
</dbReference>
<dbReference type="EMBL" id="NTFH01000009">
    <property type="protein sequence ID" value="PHQ14499.1"/>
    <property type="molecule type" value="Genomic_DNA"/>
</dbReference>
<feature type="chain" id="PRO_5013948232" evidence="2">
    <location>
        <begin position="25"/>
        <end position="355"/>
    </location>
</feature>
<dbReference type="PANTHER" id="PTHR33376:SF15">
    <property type="entry name" value="BLL6794 PROTEIN"/>
    <property type="match status" value="1"/>
</dbReference>
<evidence type="ECO:0000313" key="4">
    <source>
        <dbReference type="Proteomes" id="UP000231409"/>
    </source>
</evidence>
<dbReference type="CDD" id="cd13666">
    <property type="entry name" value="PBP2_TRAP_DctP_like_1"/>
    <property type="match status" value="1"/>
</dbReference>
<keyword evidence="4" id="KW-1185">Reference proteome</keyword>
<keyword evidence="1 2" id="KW-0732">Signal</keyword>
<reference evidence="3 4" key="1">
    <citation type="submission" date="2017-09" db="EMBL/GenBank/DDBJ databases">
        <title>The draft genome sequences of Marinobacter sp. PWS21.</title>
        <authorList>
            <person name="Cao J."/>
        </authorList>
    </citation>
    <scope>NUCLEOTIDE SEQUENCE [LARGE SCALE GENOMIC DNA]</scope>
    <source>
        <strain evidence="3 4">PWS21</strain>
    </source>
</reference>
<dbReference type="AlphaFoldDB" id="A0A2G1UJA2"/>
<sequence>MVSTFKSLTLGIVLALAGAAQVSAEVVLRYAEAGPNRGTRAAAVQFYADEVERLSGGDIKIDIHWGGALLKWSGVMEGVSAGSADLGSVLSSYEPQELKALGIGDIPLEYADPWVGMRAMYDLMTSDPQLQKSLAEQSLVYLSNFSTTGVQFECTQGKQIQTVEDIKGKRIRATGTYTNVLAELGADTVSMTFGEVYQALDTGLVDCLASYFYTMKAYKTYEVVESVTRVDWGQLLGFAIVMNEFVWSDLDDKQQAILRQAGSNMIDHFARLTIEDAEAVAKTLADGGFGKVVPVTRMAADERQKILDATLKFRDSWIEDANRRGMAGQQIWDKYIGLLKQYQGQFEAKGYPWQS</sequence>
<evidence type="ECO:0000313" key="3">
    <source>
        <dbReference type="EMBL" id="PHQ14499.1"/>
    </source>
</evidence>
<dbReference type="InterPro" id="IPR018389">
    <property type="entry name" value="DctP_fam"/>
</dbReference>
<evidence type="ECO:0000256" key="2">
    <source>
        <dbReference type="SAM" id="SignalP"/>
    </source>
</evidence>
<name>A0A2G1UJA2_9GAMM</name>
<organism evidence="3 4">
    <name type="scientific">Marinobacter profundi</name>
    <dbReference type="NCBI Taxonomy" id="2666256"/>
    <lineage>
        <taxon>Bacteria</taxon>
        <taxon>Pseudomonadati</taxon>
        <taxon>Pseudomonadota</taxon>
        <taxon>Gammaproteobacteria</taxon>
        <taxon>Pseudomonadales</taxon>
        <taxon>Marinobacteraceae</taxon>
        <taxon>Marinobacter</taxon>
    </lineage>
</organism>
<feature type="signal peptide" evidence="2">
    <location>
        <begin position="1"/>
        <end position="24"/>
    </location>
</feature>
<comment type="caution">
    <text evidence="3">The sequence shown here is derived from an EMBL/GenBank/DDBJ whole genome shotgun (WGS) entry which is preliminary data.</text>
</comment>
<dbReference type="Gene3D" id="3.40.190.170">
    <property type="entry name" value="Bacterial extracellular solute-binding protein, family 7"/>
    <property type="match status" value="1"/>
</dbReference>
<proteinExistence type="predicted"/>
<dbReference type="InterPro" id="IPR038404">
    <property type="entry name" value="TRAP_DctP_sf"/>
</dbReference>
<dbReference type="Proteomes" id="UP000231409">
    <property type="component" value="Unassembled WGS sequence"/>
</dbReference>
<protein>
    <submittedName>
        <fullName evidence="3">ABC transporter substrate-binding protein</fullName>
    </submittedName>
</protein>
<gene>
    <name evidence="3" type="ORF">CLH61_12065</name>
</gene>
<dbReference type="RefSeq" id="WP_099615004.1">
    <property type="nucleotide sequence ID" value="NZ_KZ319372.1"/>
</dbReference>
<dbReference type="PANTHER" id="PTHR33376">
    <property type="match status" value="1"/>
</dbReference>
<accession>A0A2G1UJA2</accession>
<dbReference type="NCBIfam" id="NF037995">
    <property type="entry name" value="TRAP_S1"/>
    <property type="match status" value="1"/>
</dbReference>
<evidence type="ECO:0000256" key="1">
    <source>
        <dbReference type="ARBA" id="ARBA00022729"/>
    </source>
</evidence>